<organism evidence="4">
    <name type="scientific">Menopon gallinae</name>
    <name type="common">poultry shaft louse</name>
    <dbReference type="NCBI Taxonomy" id="328185"/>
    <lineage>
        <taxon>Eukaryota</taxon>
        <taxon>Metazoa</taxon>
        <taxon>Ecdysozoa</taxon>
        <taxon>Arthropoda</taxon>
        <taxon>Hexapoda</taxon>
        <taxon>Insecta</taxon>
        <taxon>Pterygota</taxon>
        <taxon>Neoptera</taxon>
        <taxon>Paraneoptera</taxon>
        <taxon>Psocodea</taxon>
        <taxon>Troctomorpha</taxon>
        <taxon>Phthiraptera</taxon>
        <taxon>Amblycera</taxon>
        <taxon>Menoponidae</taxon>
        <taxon>Menopon</taxon>
    </lineage>
</organism>
<name>A0AAW2HU58_9NEOP</name>
<dbReference type="AlphaFoldDB" id="A0AAW2HU58"/>
<dbReference type="EMBL" id="JARGDH010000003">
    <property type="protein sequence ID" value="KAL0273409.1"/>
    <property type="molecule type" value="Genomic_DNA"/>
</dbReference>
<dbReference type="GO" id="GO:0051015">
    <property type="term" value="F:actin filament binding"/>
    <property type="evidence" value="ECO:0007669"/>
    <property type="project" value="TreeGrafter"/>
</dbReference>
<dbReference type="GO" id="GO:0005634">
    <property type="term" value="C:nucleus"/>
    <property type="evidence" value="ECO:0007669"/>
    <property type="project" value="TreeGrafter"/>
</dbReference>
<accession>A0AAW2HU58</accession>
<dbReference type="PANTHER" id="PTHR13651:SF0">
    <property type="entry name" value="PROTEIN ABITRAM"/>
    <property type="match status" value="1"/>
</dbReference>
<dbReference type="InterPro" id="IPR033753">
    <property type="entry name" value="GCV_H/Fam206"/>
</dbReference>
<evidence type="ECO:0000256" key="3">
    <source>
        <dbReference type="ARBA" id="ARBA00030463"/>
    </source>
</evidence>
<evidence type="ECO:0000256" key="1">
    <source>
        <dbReference type="ARBA" id="ARBA00010764"/>
    </source>
</evidence>
<dbReference type="SUPFAM" id="SSF51230">
    <property type="entry name" value="Single hybrid motif"/>
    <property type="match status" value="1"/>
</dbReference>
<dbReference type="GO" id="GO:0003785">
    <property type="term" value="F:actin monomer binding"/>
    <property type="evidence" value="ECO:0007669"/>
    <property type="project" value="TreeGrafter"/>
</dbReference>
<dbReference type="GO" id="GO:0051489">
    <property type="term" value="P:regulation of filopodium assembly"/>
    <property type="evidence" value="ECO:0007669"/>
    <property type="project" value="TreeGrafter"/>
</dbReference>
<gene>
    <name evidence="4" type="ORF">PYX00_006077</name>
</gene>
<dbReference type="GO" id="GO:0030425">
    <property type="term" value="C:dendrite"/>
    <property type="evidence" value="ECO:0007669"/>
    <property type="project" value="TreeGrafter"/>
</dbReference>
<dbReference type="GO" id="GO:0048813">
    <property type="term" value="P:dendrite morphogenesis"/>
    <property type="evidence" value="ECO:0007669"/>
    <property type="project" value="TreeGrafter"/>
</dbReference>
<dbReference type="GO" id="GO:0032433">
    <property type="term" value="C:filopodium tip"/>
    <property type="evidence" value="ECO:0007669"/>
    <property type="project" value="TreeGrafter"/>
</dbReference>
<dbReference type="GO" id="GO:0030833">
    <property type="term" value="P:regulation of actin filament polymerization"/>
    <property type="evidence" value="ECO:0007669"/>
    <property type="project" value="TreeGrafter"/>
</dbReference>
<dbReference type="InterPro" id="IPR011053">
    <property type="entry name" value="Single_hybrid_motif"/>
</dbReference>
<dbReference type="Gene3D" id="2.40.50.100">
    <property type="match status" value="1"/>
</dbReference>
<proteinExistence type="inferred from homology"/>
<dbReference type="GO" id="GO:0030027">
    <property type="term" value="C:lamellipodium"/>
    <property type="evidence" value="ECO:0007669"/>
    <property type="project" value="TreeGrafter"/>
</dbReference>
<evidence type="ECO:0000313" key="4">
    <source>
        <dbReference type="EMBL" id="KAL0273409.1"/>
    </source>
</evidence>
<comment type="caution">
    <text evidence="4">The sequence shown here is derived from an EMBL/GenBank/DDBJ whole genome shotgun (WGS) entry which is preliminary data.</text>
</comment>
<evidence type="ECO:0000256" key="2">
    <source>
        <dbReference type="ARBA" id="ARBA00019325"/>
    </source>
</evidence>
<sequence length="180" mass="20726">MKRNIVKIEDSFDRVEEYPSVTERYYKRYYYKSGDSACPDHCVLLHSNRICLITLSPSHPLIKNKKNVSKLDFQVSDKLDRLENKVVGKAKKGGQYIQPDSVLCFAECEDGEKYPVFGCISGKLIEINELLIDDCNLMWKKPETEGYIAIILPSKKDFDWKSQNLINSDAYEKIVQSSQS</sequence>
<dbReference type="PANTHER" id="PTHR13651">
    <property type="entry name" value="PROTEIN ABITRAM"/>
    <property type="match status" value="1"/>
</dbReference>
<comment type="similarity">
    <text evidence="1">Belongs to the ABITRAM family.</text>
</comment>
<reference evidence="4" key="1">
    <citation type="journal article" date="2024" name="Gigascience">
        <title>Chromosome-level genome of the poultry shaft louse Menopon gallinae provides insight into the host-switching and adaptive evolution of parasitic lice.</title>
        <authorList>
            <person name="Xu Y."/>
            <person name="Ma L."/>
            <person name="Liu S."/>
            <person name="Liang Y."/>
            <person name="Liu Q."/>
            <person name="He Z."/>
            <person name="Tian L."/>
            <person name="Duan Y."/>
            <person name="Cai W."/>
            <person name="Li H."/>
            <person name="Song F."/>
        </authorList>
    </citation>
    <scope>NUCLEOTIDE SEQUENCE</scope>
    <source>
        <strain evidence="4">Cailab_2023a</strain>
    </source>
</reference>
<dbReference type="InterPro" id="IPR039169">
    <property type="entry name" value="Abitram"/>
</dbReference>
<dbReference type="Pfam" id="PF01597">
    <property type="entry name" value="GCV_H"/>
    <property type="match status" value="1"/>
</dbReference>
<protein>
    <recommendedName>
        <fullName evidence="2">Protein Abitram</fullName>
    </recommendedName>
    <alternativeName>
        <fullName evidence="3">Actin-binding transcription modulator</fullName>
    </alternativeName>
</protein>